<evidence type="ECO:0000313" key="1">
    <source>
        <dbReference type="Proteomes" id="UP000095283"/>
    </source>
</evidence>
<sequence>MRKVSENSHVVRMYAGIYLYNMLRPLLESIRSGRFLLGERLAD</sequence>
<keyword evidence="1" id="KW-1185">Reference proteome</keyword>
<dbReference type="Proteomes" id="UP000095283">
    <property type="component" value="Unplaced"/>
</dbReference>
<protein>
    <submittedName>
        <fullName evidence="2">Transposase</fullName>
    </submittedName>
</protein>
<dbReference type="WBParaSite" id="Hba_07244">
    <property type="protein sequence ID" value="Hba_07244"/>
    <property type="gene ID" value="Hba_07244"/>
</dbReference>
<accession>A0A1I7WQ17</accession>
<evidence type="ECO:0000313" key="2">
    <source>
        <dbReference type="WBParaSite" id="Hba_07244"/>
    </source>
</evidence>
<name>A0A1I7WQ17_HETBA</name>
<organism evidence="1 2">
    <name type="scientific">Heterorhabditis bacteriophora</name>
    <name type="common">Entomopathogenic nematode worm</name>
    <dbReference type="NCBI Taxonomy" id="37862"/>
    <lineage>
        <taxon>Eukaryota</taxon>
        <taxon>Metazoa</taxon>
        <taxon>Ecdysozoa</taxon>
        <taxon>Nematoda</taxon>
        <taxon>Chromadorea</taxon>
        <taxon>Rhabditida</taxon>
        <taxon>Rhabditina</taxon>
        <taxon>Rhabditomorpha</taxon>
        <taxon>Strongyloidea</taxon>
        <taxon>Heterorhabditidae</taxon>
        <taxon>Heterorhabditis</taxon>
    </lineage>
</organism>
<dbReference type="AlphaFoldDB" id="A0A1I7WQ17"/>
<reference evidence="2" key="1">
    <citation type="submission" date="2016-11" db="UniProtKB">
        <authorList>
            <consortium name="WormBaseParasite"/>
        </authorList>
    </citation>
    <scope>IDENTIFICATION</scope>
</reference>
<proteinExistence type="predicted"/>